<evidence type="ECO:0000313" key="3">
    <source>
        <dbReference type="Proteomes" id="UP000324022"/>
    </source>
</evidence>
<feature type="signal peptide" evidence="1">
    <location>
        <begin position="1"/>
        <end position="22"/>
    </location>
</feature>
<dbReference type="AlphaFoldDB" id="A0A5C3E9T7"/>
<sequence>MRTVVRTIFLAALLASVGVAFALDMKCQSQSNCGLYQKCCSKGWYSDCYDELCPGGYTELP</sequence>
<organism evidence="2 3">
    <name type="scientific">Ustilago trichophora</name>
    <dbReference type="NCBI Taxonomy" id="86804"/>
    <lineage>
        <taxon>Eukaryota</taxon>
        <taxon>Fungi</taxon>
        <taxon>Dikarya</taxon>
        <taxon>Basidiomycota</taxon>
        <taxon>Ustilaginomycotina</taxon>
        <taxon>Ustilaginomycetes</taxon>
        <taxon>Ustilaginales</taxon>
        <taxon>Ustilaginaceae</taxon>
        <taxon>Ustilago</taxon>
    </lineage>
</organism>
<evidence type="ECO:0000313" key="2">
    <source>
        <dbReference type="EMBL" id="SPO26417.1"/>
    </source>
</evidence>
<dbReference type="Proteomes" id="UP000324022">
    <property type="component" value="Unassembled WGS sequence"/>
</dbReference>
<keyword evidence="1" id="KW-0732">Signal</keyword>
<keyword evidence="3" id="KW-1185">Reference proteome</keyword>
<dbReference type="EMBL" id="OOIN01000014">
    <property type="protein sequence ID" value="SPO26417.1"/>
    <property type="molecule type" value="Genomic_DNA"/>
</dbReference>
<accession>A0A5C3E9T7</accession>
<reference evidence="2 3" key="1">
    <citation type="submission" date="2018-03" db="EMBL/GenBank/DDBJ databases">
        <authorList>
            <person name="Guldener U."/>
        </authorList>
    </citation>
    <scope>NUCLEOTIDE SEQUENCE [LARGE SCALE GENOMIC DNA]</scope>
    <source>
        <strain evidence="2 3">NBRC100155</strain>
    </source>
</reference>
<name>A0A5C3E9T7_9BASI</name>
<gene>
    <name evidence="2" type="ORF">UTRI_04006</name>
</gene>
<evidence type="ECO:0008006" key="4">
    <source>
        <dbReference type="Google" id="ProtNLM"/>
    </source>
</evidence>
<proteinExistence type="predicted"/>
<protein>
    <recommendedName>
        <fullName evidence="4">CBM1 domain-containing protein</fullName>
    </recommendedName>
</protein>
<feature type="chain" id="PRO_5022921849" description="CBM1 domain-containing protein" evidence="1">
    <location>
        <begin position="23"/>
        <end position="61"/>
    </location>
</feature>
<evidence type="ECO:0000256" key="1">
    <source>
        <dbReference type="SAM" id="SignalP"/>
    </source>
</evidence>